<dbReference type="GO" id="GO:0000977">
    <property type="term" value="F:RNA polymerase II transcription regulatory region sequence-specific DNA binding"/>
    <property type="evidence" value="ECO:0007669"/>
    <property type="project" value="UniProtKB-ARBA"/>
</dbReference>
<keyword evidence="9" id="KW-0539">Nucleus</keyword>
<evidence type="ECO:0000256" key="10">
    <source>
        <dbReference type="PROSITE-ProRule" id="PRU00042"/>
    </source>
</evidence>
<evidence type="ECO:0000313" key="14">
    <source>
        <dbReference type="Proteomes" id="UP000614601"/>
    </source>
</evidence>
<feature type="region of interest" description="Disordered" evidence="11">
    <location>
        <begin position="211"/>
        <end position="239"/>
    </location>
</feature>
<organism evidence="13 14">
    <name type="scientific">Bursaphelenchus okinawaensis</name>
    <dbReference type="NCBI Taxonomy" id="465554"/>
    <lineage>
        <taxon>Eukaryota</taxon>
        <taxon>Metazoa</taxon>
        <taxon>Ecdysozoa</taxon>
        <taxon>Nematoda</taxon>
        <taxon>Chromadorea</taxon>
        <taxon>Rhabditida</taxon>
        <taxon>Tylenchina</taxon>
        <taxon>Tylenchomorpha</taxon>
        <taxon>Aphelenchoidea</taxon>
        <taxon>Aphelenchoididae</taxon>
        <taxon>Bursaphelenchus</taxon>
    </lineage>
</organism>
<feature type="region of interest" description="Disordered" evidence="11">
    <location>
        <begin position="64"/>
        <end position="103"/>
    </location>
</feature>
<dbReference type="SUPFAM" id="SSF57667">
    <property type="entry name" value="beta-beta-alpha zinc fingers"/>
    <property type="match status" value="2"/>
</dbReference>
<keyword evidence="3" id="KW-0217">Developmental protein</keyword>
<evidence type="ECO:0000256" key="4">
    <source>
        <dbReference type="ARBA" id="ARBA00022723"/>
    </source>
</evidence>
<proteinExistence type="inferred from homology"/>
<name>A0A811LLU9_9BILA</name>
<keyword evidence="7" id="KW-0862">Zinc</keyword>
<feature type="compositionally biased region" description="Polar residues" evidence="11">
    <location>
        <begin position="644"/>
        <end position="659"/>
    </location>
</feature>
<feature type="region of interest" description="Disordered" evidence="11">
    <location>
        <begin position="578"/>
        <end position="710"/>
    </location>
</feature>
<dbReference type="SMART" id="SM00355">
    <property type="entry name" value="ZnF_C2H2"/>
    <property type="match status" value="9"/>
</dbReference>
<dbReference type="Proteomes" id="UP000783686">
    <property type="component" value="Unassembled WGS sequence"/>
</dbReference>
<comment type="similarity">
    <text evidence="2">Belongs to the hunchback C2H2-type zinc-finger protein family.</text>
</comment>
<dbReference type="PROSITE" id="PS00028">
    <property type="entry name" value="ZINC_FINGER_C2H2_1"/>
    <property type="match status" value="2"/>
</dbReference>
<keyword evidence="8" id="KW-0238">DNA-binding</keyword>
<dbReference type="OrthoDB" id="10015593at2759"/>
<evidence type="ECO:0000256" key="7">
    <source>
        <dbReference type="ARBA" id="ARBA00022833"/>
    </source>
</evidence>
<dbReference type="GO" id="GO:0040034">
    <property type="term" value="P:regulation of development, heterochronic"/>
    <property type="evidence" value="ECO:0007669"/>
    <property type="project" value="UniProtKB-ARBA"/>
</dbReference>
<evidence type="ECO:0000313" key="13">
    <source>
        <dbReference type="EMBL" id="CAD5229079.1"/>
    </source>
</evidence>
<evidence type="ECO:0000256" key="1">
    <source>
        <dbReference type="ARBA" id="ARBA00004123"/>
    </source>
</evidence>
<keyword evidence="4" id="KW-0479">Metal-binding</keyword>
<feature type="compositionally biased region" description="Low complexity" evidence="11">
    <location>
        <begin position="627"/>
        <end position="637"/>
    </location>
</feature>
<feature type="domain" description="C2H2-type" evidence="12">
    <location>
        <begin position="306"/>
        <end position="333"/>
    </location>
</feature>
<feature type="region of interest" description="Disordered" evidence="11">
    <location>
        <begin position="119"/>
        <end position="145"/>
    </location>
</feature>
<feature type="compositionally biased region" description="Basic and acidic residues" evidence="11">
    <location>
        <begin position="678"/>
        <end position="693"/>
    </location>
</feature>
<evidence type="ECO:0000256" key="6">
    <source>
        <dbReference type="ARBA" id="ARBA00022771"/>
    </source>
</evidence>
<reference evidence="13" key="1">
    <citation type="submission" date="2020-09" db="EMBL/GenBank/DDBJ databases">
        <authorList>
            <person name="Kikuchi T."/>
        </authorList>
    </citation>
    <scope>NUCLEOTIDE SEQUENCE</scope>
    <source>
        <strain evidence="13">SH1</strain>
    </source>
</reference>
<dbReference type="GO" id="GO:0045944">
    <property type="term" value="P:positive regulation of transcription by RNA polymerase II"/>
    <property type="evidence" value="ECO:0007669"/>
    <property type="project" value="TreeGrafter"/>
</dbReference>
<evidence type="ECO:0000259" key="12">
    <source>
        <dbReference type="PROSITE" id="PS50157"/>
    </source>
</evidence>
<comment type="caution">
    <text evidence="13">The sequence shown here is derived from an EMBL/GenBank/DDBJ whole genome shotgun (WGS) entry which is preliminary data.</text>
</comment>
<dbReference type="FunFam" id="3.30.160.60:FF:001301">
    <property type="entry name" value="Blast:Protein hunchback"/>
    <property type="match status" value="1"/>
</dbReference>
<gene>
    <name evidence="13" type="ORF">BOKJ2_LOCUS13138</name>
</gene>
<protein>
    <recommendedName>
        <fullName evidence="12">C2H2-type domain-containing protein</fullName>
    </recommendedName>
</protein>
<dbReference type="GO" id="GO:0008270">
    <property type="term" value="F:zinc ion binding"/>
    <property type="evidence" value="ECO:0007669"/>
    <property type="project" value="UniProtKB-KW"/>
</dbReference>
<evidence type="ECO:0000256" key="8">
    <source>
        <dbReference type="ARBA" id="ARBA00023125"/>
    </source>
</evidence>
<evidence type="ECO:0000256" key="11">
    <source>
        <dbReference type="SAM" id="MobiDB-lite"/>
    </source>
</evidence>
<feature type="domain" description="C2H2-type" evidence="12">
    <location>
        <begin position="334"/>
        <end position="356"/>
    </location>
</feature>
<keyword evidence="6 10" id="KW-0863">Zinc-finger</keyword>
<dbReference type="PANTHER" id="PTHR24403">
    <property type="entry name" value="ZINC FINGER PROTEIN"/>
    <property type="match status" value="1"/>
</dbReference>
<sequence>MNQNTESSSLVPSWGHDQLSQMALRGALQTPSSVALAPNPFSAATPAFTTSQLYQQMCFLQSQGSETSPSFDSTNNNMPKMDINANRTDSTSTHSDTKHDGQLGQNETAQLLLRFSQNLSRPPTASPATSSPCSTPSSPSKSQKRTFFRAPGLEAPTPAEAAESGVLVCQVCSFSCTSRFHYNSHMNTHGCHRCQVPSCNYTSRTEGRLKKHMMDSHTAEQRESVGYKAKERESNNNGDRLSNALEQMKQMAEVDGVATTSPDAASQRRPTVKPKKYNCKHCNHISTSKEERYMHSKLHIPIEKQLTCPQCDFVTEYKHHMTYHMKNHDGSKPFKCSKCEYTCVNKSMLNSHMKSHVPLYHYKCKNCTYQTKYCHSLKMHLEKYGHERAPGEIGTEEDEAVMLEDIDEAMETESMKNYDPPSSEPLHDSTPKDLSYSFTSKPDNTIHTPQPIRSNMIMQPMISQPQPNLNLQQLLLQSPEKIQELVRAVTASNMLHSHKCNHCDFTTLNVQELVQHNVQHMVYNQKQYTDILTLMVQQRQQQQQQQSLMQTEMLRNPVELKQDMLTVKNELSDLQVAAPAEPMESAECREDQYERHTSTNKSASPARESYDANQTEIVTSPLHEATSPSAESSASPSDSHKSLDNVSSRGSPNSSTTHSSNKKGSKVDKISQRLQRKTTPDFEDRISPNDTDRNSPYSQEPNPYMSDEEKSRFSVILSQLNTTNGPSQWPHTCNHCMVAFQDRALFQIHLGYHGYESPFKCNRCGHDANSSLEFNLHLYQAKH</sequence>
<accession>A0A811LLU9</accession>
<dbReference type="AlphaFoldDB" id="A0A811LLU9"/>
<keyword evidence="14" id="KW-1185">Reference proteome</keyword>
<dbReference type="PANTHER" id="PTHR24403:SF105">
    <property type="entry name" value="ZINC FINGER PROTEIN 2-LIKE ISOFORM X1"/>
    <property type="match status" value="1"/>
</dbReference>
<comment type="subcellular location">
    <subcellularLocation>
        <location evidence="1">Nucleus</location>
    </subcellularLocation>
</comment>
<evidence type="ECO:0000256" key="5">
    <source>
        <dbReference type="ARBA" id="ARBA00022737"/>
    </source>
</evidence>
<feature type="domain" description="C2H2-type" evidence="12">
    <location>
        <begin position="731"/>
        <end position="758"/>
    </location>
</feature>
<dbReference type="InterPro" id="IPR050688">
    <property type="entry name" value="Zinc_finger/UBP_domain"/>
</dbReference>
<evidence type="ECO:0000256" key="9">
    <source>
        <dbReference type="ARBA" id="ARBA00023242"/>
    </source>
</evidence>
<feature type="compositionally biased region" description="Polar residues" evidence="11">
    <location>
        <begin position="64"/>
        <end position="78"/>
    </location>
</feature>
<feature type="compositionally biased region" description="Basic and acidic residues" evidence="11">
    <location>
        <begin position="586"/>
        <end position="597"/>
    </location>
</feature>
<evidence type="ECO:0000256" key="2">
    <source>
        <dbReference type="ARBA" id="ARBA00007746"/>
    </source>
</evidence>
<dbReference type="PROSITE" id="PS50157">
    <property type="entry name" value="ZINC_FINGER_C2H2_2"/>
    <property type="match status" value="4"/>
</dbReference>
<dbReference type="Gene3D" id="3.30.160.60">
    <property type="entry name" value="Classic Zinc Finger"/>
    <property type="match status" value="4"/>
</dbReference>
<dbReference type="Proteomes" id="UP000614601">
    <property type="component" value="Unassembled WGS sequence"/>
</dbReference>
<dbReference type="EMBL" id="CAJFCW020000006">
    <property type="protein sequence ID" value="CAG9125707.1"/>
    <property type="molecule type" value="Genomic_DNA"/>
</dbReference>
<dbReference type="EMBL" id="CAJFDH010000006">
    <property type="protein sequence ID" value="CAD5229079.1"/>
    <property type="molecule type" value="Genomic_DNA"/>
</dbReference>
<evidence type="ECO:0000256" key="3">
    <source>
        <dbReference type="ARBA" id="ARBA00022473"/>
    </source>
</evidence>
<feature type="compositionally biased region" description="Basic and acidic residues" evidence="11">
    <location>
        <begin position="211"/>
        <end position="234"/>
    </location>
</feature>
<dbReference type="GO" id="GO:0000122">
    <property type="term" value="P:negative regulation of transcription by RNA polymerase II"/>
    <property type="evidence" value="ECO:0007669"/>
    <property type="project" value="UniProtKB-ARBA"/>
</dbReference>
<keyword evidence="5" id="KW-0677">Repeat</keyword>
<dbReference type="InterPro" id="IPR013087">
    <property type="entry name" value="Znf_C2H2_type"/>
</dbReference>
<feature type="compositionally biased region" description="Low complexity" evidence="11">
    <location>
        <begin position="120"/>
        <end position="141"/>
    </location>
</feature>
<feature type="domain" description="C2H2-type" evidence="12">
    <location>
        <begin position="192"/>
        <end position="222"/>
    </location>
</feature>
<dbReference type="GO" id="GO:0005634">
    <property type="term" value="C:nucleus"/>
    <property type="evidence" value="ECO:0007669"/>
    <property type="project" value="UniProtKB-SubCell"/>
</dbReference>
<dbReference type="InterPro" id="IPR036236">
    <property type="entry name" value="Znf_C2H2_sf"/>
</dbReference>